<proteinExistence type="predicted"/>
<protein>
    <submittedName>
        <fullName evidence="1">Uncharacterized protein</fullName>
    </submittedName>
</protein>
<dbReference type="EMBL" id="MN740856">
    <property type="protein sequence ID" value="QHU15410.1"/>
    <property type="molecule type" value="Genomic_DNA"/>
</dbReference>
<reference evidence="1" key="1">
    <citation type="journal article" date="2020" name="Nature">
        <title>Giant virus diversity and host interactions through global metagenomics.</title>
        <authorList>
            <person name="Schulz F."/>
            <person name="Roux S."/>
            <person name="Paez-Espino D."/>
            <person name="Jungbluth S."/>
            <person name="Walsh D.A."/>
            <person name="Denef V.J."/>
            <person name="McMahon K.D."/>
            <person name="Konstantinidis K.T."/>
            <person name="Eloe-Fadrosh E.A."/>
            <person name="Kyrpides N.C."/>
            <person name="Woyke T."/>
        </authorList>
    </citation>
    <scope>NUCLEOTIDE SEQUENCE</scope>
    <source>
        <strain evidence="1">GVMAG-S-1103017-68</strain>
    </source>
</reference>
<sequence>MERWQRLCYMMLARQACREAQCWWARASDRTAKLGQIAAQRRLIFQGLCAARGHGPMSSERQPHERRTFECTVCGLAR</sequence>
<name>A0A6C0KFE6_9ZZZZ</name>
<accession>A0A6C0KFE6</accession>
<evidence type="ECO:0000313" key="1">
    <source>
        <dbReference type="EMBL" id="QHU15410.1"/>
    </source>
</evidence>
<organism evidence="1">
    <name type="scientific">viral metagenome</name>
    <dbReference type="NCBI Taxonomy" id="1070528"/>
    <lineage>
        <taxon>unclassified sequences</taxon>
        <taxon>metagenomes</taxon>
        <taxon>organismal metagenomes</taxon>
    </lineage>
</organism>
<dbReference type="AlphaFoldDB" id="A0A6C0KFE6"/>